<dbReference type="InterPro" id="IPR005628">
    <property type="entry name" value="GspK"/>
</dbReference>
<evidence type="ECO:0000256" key="5">
    <source>
        <dbReference type="ARBA" id="ARBA00022519"/>
    </source>
</evidence>
<evidence type="ECO:0000256" key="7">
    <source>
        <dbReference type="ARBA" id="ARBA00022927"/>
    </source>
</evidence>
<dbReference type="Proteomes" id="UP000483379">
    <property type="component" value="Unassembled WGS sequence"/>
</dbReference>
<gene>
    <name evidence="11" type="ORF">G3446_05105</name>
</gene>
<keyword evidence="12" id="KW-1185">Reference proteome</keyword>
<proteinExistence type="inferred from homology"/>
<dbReference type="EMBL" id="JAAIJQ010000010">
    <property type="protein sequence ID" value="NEV61286.1"/>
    <property type="molecule type" value="Genomic_DNA"/>
</dbReference>
<keyword evidence="9" id="KW-0472">Membrane</keyword>
<dbReference type="Gene3D" id="1.10.40.60">
    <property type="entry name" value="EpsJ-like"/>
    <property type="match status" value="1"/>
</dbReference>
<comment type="caution">
    <text evidence="11">The sequence shown here is derived from an EMBL/GenBank/DDBJ whole genome shotgun (WGS) entry which is preliminary data.</text>
</comment>
<comment type="subcellular location">
    <subcellularLocation>
        <location evidence="1">Cell inner membrane</location>
    </subcellularLocation>
</comment>
<keyword evidence="6" id="KW-0812">Transmembrane</keyword>
<evidence type="ECO:0000256" key="2">
    <source>
        <dbReference type="ARBA" id="ARBA00007246"/>
    </source>
</evidence>
<evidence type="ECO:0000256" key="4">
    <source>
        <dbReference type="ARBA" id="ARBA00022475"/>
    </source>
</evidence>
<dbReference type="GO" id="GO:0005886">
    <property type="term" value="C:plasma membrane"/>
    <property type="evidence" value="ECO:0007669"/>
    <property type="project" value="UniProtKB-SubCell"/>
</dbReference>
<evidence type="ECO:0000256" key="1">
    <source>
        <dbReference type="ARBA" id="ARBA00004533"/>
    </source>
</evidence>
<dbReference type="Pfam" id="PF21687">
    <property type="entry name" value="T2SSK_1st"/>
    <property type="match status" value="1"/>
</dbReference>
<organism evidence="11 12">
    <name type="scientific">Thiorhodococcus minor</name>
    <dbReference type="NCBI Taxonomy" id="57489"/>
    <lineage>
        <taxon>Bacteria</taxon>
        <taxon>Pseudomonadati</taxon>
        <taxon>Pseudomonadota</taxon>
        <taxon>Gammaproteobacteria</taxon>
        <taxon>Chromatiales</taxon>
        <taxon>Chromatiaceae</taxon>
        <taxon>Thiorhodococcus</taxon>
    </lineage>
</organism>
<dbReference type="PANTHER" id="PTHR38831">
    <property type="entry name" value="TYPE II SECRETION SYSTEM PROTEIN K"/>
    <property type="match status" value="1"/>
</dbReference>
<reference evidence="11 12" key="1">
    <citation type="submission" date="2020-02" db="EMBL/GenBank/DDBJ databases">
        <title>Genome sequences of Thiorhodococcus mannitoliphagus and Thiorhodococcus minor, purple sulfur photosynthetic bacteria in the gammaproteobacterial family, Chromatiaceae.</title>
        <authorList>
            <person name="Aviles F.A."/>
            <person name="Meyer T.E."/>
            <person name="Kyndt J.A."/>
        </authorList>
    </citation>
    <scope>NUCLEOTIDE SEQUENCE [LARGE SCALE GENOMIC DNA]</scope>
    <source>
        <strain evidence="11 12">DSM 11518</strain>
    </source>
</reference>
<evidence type="ECO:0000259" key="10">
    <source>
        <dbReference type="Pfam" id="PF21687"/>
    </source>
</evidence>
<evidence type="ECO:0000313" key="11">
    <source>
        <dbReference type="EMBL" id="NEV61286.1"/>
    </source>
</evidence>
<keyword evidence="5" id="KW-0997">Cell inner membrane</keyword>
<accession>A0A6M0JUT6</accession>
<keyword evidence="8" id="KW-1133">Transmembrane helix</keyword>
<keyword evidence="3" id="KW-0813">Transport</keyword>
<dbReference type="PANTHER" id="PTHR38831:SF1">
    <property type="entry name" value="TYPE II SECRETION SYSTEM PROTEIN K-RELATED"/>
    <property type="match status" value="1"/>
</dbReference>
<protein>
    <submittedName>
        <fullName evidence="11">General secretion pathway protein GspK</fullName>
    </submittedName>
</protein>
<dbReference type="AlphaFoldDB" id="A0A6M0JUT6"/>
<evidence type="ECO:0000256" key="6">
    <source>
        <dbReference type="ARBA" id="ARBA00022692"/>
    </source>
</evidence>
<evidence type="ECO:0000256" key="9">
    <source>
        <dbReference type="ARBA" id="ARBA00023136"/>
    </source>
</evidence>
<evidence type="ECO:0000256" key="3">
    <source>
        <dbReference type="ARBA" id="ARBA00022448"/>
    </source>
</evidence>
<dbReference type="GO" id="GO:0009306">
    <property type="term" value="P:protein secretion"/>
    <property type="evidence" value="ECO:0007669"/>
    <property type="project" value="InterPro"/>
</dbReference>
<dbReference type="InterPro" id="IPR049031">
    <property type="entry name" value="T2SSK_SAM-like_1st"/>
</dbReference>
<sequence>MTGRSSRRRQRGIALMLVMWVLALLTVLAVSLTATQRTETALAENHLGAARFRALADAALAYTALDFLTQPAALEEETQATWLPNGQERRWRFNGSEIGIAVFNETSRININRVQPQTLTDLLIVLGVSEDEAGPLAAAIVDWRDEDDLALLNGAEDEDYEREGLAFGAKDADYASVEELRQVLGMREDIYQRLAPEVTVAGEAANPLERFASPAVIAATRGISLEEAVEEVATRDLARVPEATAARSLDRGGPLYRVQVTERGRDRTGRRMEALLQLNRGQPPPYLVLWRRYGLSLQDPVYGETERFEGD</sequence>
<feature type="domain" description="T2SS protein K first SAM-like" evidence="10">
    <location>
        <begin position="112"/>
        <end position="201"/>
    </location>
</feature>
<evidence type="ECO:0000313" key="12">
    <source>
        <dbReference type="Proteomes" id="UP000483379"/>
    </source>
</evidence>
<comment type="similarity">
    <text evidence="2">Belongs to the GSP K family.</text>
</comment>
<keyword evidence="7" id="KW-0653">Protein transport</keyword>
<evidence type="ECO:0000256" key="8">
    <source>
        <dbReference type="ARBA" id="ARBA00022989"/>
    </source>
</evidence>
<dbReference type="InterPro" id="IPR038072">
    <property type="entry name" value="GspK_central_sf"/>
</dbReference>
<keyword evidence="4" id="KW-1003">Cell membrane</keyword>
<name>A0A6M0JUT6_9GAMM</name>
<dbReference type="SUPFAM" id="SSF158544">
    <property type="entry name" value="GspK insert domain-like"/>
    <property type="match status" value="1"/>
</dbReference>